<dbReference type="STRING" id="486041.B0CSD4"/>
<evidence type="ECO:0000313" key="2">
    <source>
        <dbReference type="EMBL" id="EDR14287.1"/>
    </source>
</evidence>
<gene>
    <name evidence="2" type="ORF">LACBIDRAFT_305968</name>
</gene>
<feature type="region of interest" description="Disordered" evidence="1">
    <location>
        <begin position="726"/>
        <end position="919"/>
    </location>
</feature>
<proteinExistence type="predicted"/>
<feature type="compositionally biased region" description="Pro residues" evidence="1">
    <location>
        <begin position="864"/>
        <end position="873"/>
    </location>
</feature>
<dbReference type="RefSeq" id="XP_001874846.1">
    <property type="nucleotide sequence ID" value="XM_001874811.1"/>
</dbReference>
<feature type="region of interest" description="Disordered" evidence="1">
    <location>
        <begin position="32"/>
        <end position="250"/>
    </location>
</feature>
<keyword evidence="3" id="KW-1185">Reference proteome</keyword>
<dbReference type="Proteomes" id="UP000001194">
    <property type="component" value="Unassembled WGS sequence"/>
</dbReference>
<feature type="compositionally biased region" description="Basic and acidic residues" evidence="1">
    <location>
        <begin position="791"/>
        <end position="803"/>
    </location>
</feature>
<feature type="region of interest" description="Disordered" evidence="1">
    <location>
        <begin position="568"/>
        <end position="592"/>
    </location>
</feature>
<feature type="compositionally biased region" description="Basic residues" evidence="1">
    <location>
        <begin position="909"/>
        <end position="918"/>
    </location>
</feature>
<feature type="region of interest" description="Disordered" evidence="1">
    <location>
        <begin position="685"/>
        <end position="712"/>
    </location>
</feature>
<feature type="compositionally biased region" description="Polar residues" evidence="1">
    <location>
        <begin position="1012"/>
        <end position="1024"/>
    </location>
</feature>
<feature type="compositionally biased region" description="Polar residues" evidence="1">
    <location>
        <begin position="692"/>
        <end position="701"/>
    </location>
</feature>
<feature type="compositionally biased region" description="Low complexity" evidence="1">
    <location>
        <begin position="83"/>
        <end position="92"/>
    </location>
</feature>
<dbReference type="InParanoid" id="B0CSD4"/>
<dbReference type="KEGG" id="lbc:LACBIDRAFT_305968"/>
<protein>
    <submittedName>
        <fullName evidence="2">Predicted protein</fullName>
    </submittedName>
</protein>
<feature type="compositionally biased region" description="Basic and acidic residues" evidence="1">
    <location>
        <begin position="978"/>
        <end position="988"/>
    </location>
</feature>
<dbReference type="GeneID" id="6070535"/>
<feature type="compositionally biased region" description="Polar residues" evidence="1">
    <location>
        <begin position="773"/>
        <end position="787"/>
    </location>
</feature>
<feature type="compositionally biased region" description="Polar residues" evidence="1">
    <location>
        <begin position="891"/>
        <end position="907"/>
    </location>
</feature>
<feature type="compositionally biased region" description="Acidic residues" evidence="1">
    <location>
        <begin position="105"/>
        <end position="114"/>
    </location>
</feature>
<dbReference type="HOGENOM" id="CLU_261535_0_0_1"/>
<dbReference type="OrthoDB" id="2148418at2759"/>
<accession>B0CSD4</accession>
<dbReference type="EMBL" id="DS547092">
    <property type="protein sequence ID" value="EDR14287.1"/>
    <property type="molecule type" value="Genomic_DNA"/>
</dbReference>
<evidence type="ECO:0000313" key="3">
    <source>
        <dbReference type="Proteomes" id="UP000001194"/>
    </source>
</evidence>
<feature type="region of interest" description="Disordered" evidence="1">
    <location>
        <begin position="968"/>
        <end position="1049"/>
    </location>
</feature>
<name>B0CSD4_LACBS</name>
<organism evidence="3">
    <name type="scientific">Laccaria bicolor (strain S238N-H82 / ATCC MYA-4686)</name>
    <name type="common">Bicoloured deceiver</name>
    <name type="synonym">Laccaria laccata var. bicolor</name>
    <dbReference type="NCBI Taxonomy" id="486041"/>
    <lineage>
        <taxon>Eukaryota</taxon>
        <taxon>Fungi</taxon>
        <taxon>Dikarya</taxon>
        <taxon>Basidiomycota</taxon>
        <taxon>Agaricomycotina</taxon>
        <taxon>Agaricomycetes</taxon>
        <taxon>Agaricomycetidae</taxon>
        <taxon>Agaricales</taxon>
        <taxon>Agaricineae</taxon>
        <taxon>Hydnangiaceae</taxon>
        <taxon>Laccaria</taxon>
    </lineage>
</organism>
<evidence type="ECO:0000256" key="1">
    <source>
        <dbReference type="SAM" id="MobiDB-lite"/>
    </source>
</evidence>
<reference evidence="2 3" key="1">
    <citation type="journal article" date="2008" name="Nature">
        <title>The genome of Laccaria bicolor provides insights into mycorrhizal symbiosis.</title>
        <authorList>
            <person name="Martin F."/>
            <person name="Aerts A."/>
            <person name="Ahren D."/>
            <person name="Brun A."/>
            <person name="Danchin E.G.J."/>
            <person name="Duchaussoy F."/>
            <person name="Gibon J."/>
            <person name="Kohler A."/>
            <person name="Lindquist E."/>
            <person name="Pereda V."/>
            <person name="Salamov A."/>
            <person name="Shapiro H.J."/>
            <person name="Wuyts J."/>
            <person name="Blaudez D."/>
            <person name="Buee M."/>
            <person name="Brokstein P."/>
            <person name="Canbaeck B."/>
            <person name="Cohen D."/>
            <person name="Courty P.E."/>
            <person name="Coutinho P.M."/>
            <person name="Delaruelle C."/>
            <person name="Detter J.C."/>
            <person name="Deveau A."/>
            <person name="DiFazio S."/>
            <person name="Duplessis S."/>
            <person name="Fraissinet-Tachet L."/>
            <person name="Lucic E."/>
            <person name="Frey-Klett P."/>
            <person name="Fourrey C."/>
            <person name="Feussner I."/>
            <person name="Gay G."/>
            <person name="Grimwood J."/>
            <person name="Hoegger P.J."/>
            <person name="Jain P."/>
            <person name="Kilaru S."/>
            <person name="Labbe J."/>
            <person name="Lin Y.C."/>
            <person name="Legue V."/>
            <person name="Le Tacon F."/>
            <person name="Marmeisse R."/>
            <person name="Melayah D."/>
            <person name="Montanini B."/>
            <person name="Muratet M."/>
            <person name="Nehls U."/>
            <person name="Niculita-Hirzel H."/>
            <person name="Oudot-Le Secq M.P."/>
            <person name="Peter M."/>
            <person name="Quesneville H."/>
            <person name="Rajashekar B."/>
            <person name="Reich M."/>
            <person name="Rouhier N."/>
            <person name="Schmutz J."/>
            <person name="Yin T."/>
            <person name="Chalot M."/>
            <person name="Henrissat B."/>
            <person name="Kuees U."/>
            <person name="Lucas S."/>
            <person name="Van de Peer Y."/>
            <person name="Podila G.K."/>
            <person name="Polle A."/>
            <person name="Pukkila P.J."/>
            <person name="Richardson P.M."/>
            <person name="Rouze P."/>
            <person name="Sanders I.R."/>
            <person name="Stajich J.E."/>
            <person name="Tunlid A."/>
            <person name="Tuskan G."/>
            <person name="Grigoriev I.V."/>
        </authorList>
    </citation>
    <scope>NUCLEOTIDE SEQUENCE [LARGE SCALE GENOMIC DNA]</scope>
    <source>
        <strain evidence="3">S238N-H82 / ATCC MYA-4686</strain>
    </source>
</reference>
<feature type="compositionally biased region" description="Pro residues" evidence="1">
    <location>
        <begin position="136"/>
        <end position="145"/>
    </location>
</feature>
<feature type="compositionally biased region" description="Polar residues" evidence="1">
    <location>
        <begin position="196"/>
        <end position="210"/>
    </location>
</feature>
<dbReference type="AlphaFoldDB" id="B0CSD4"/>
<feature type="compositionally biased region" description="Polar residues" evidence="1">
    <location>
        <begin position="818"/>
        <end position="833"/>
    </location>
</feature>
<sequence>MDSDNSRIDSDIVSDEFILQSNLTHIHLAHTNNGTASPALSSSSDSDAFNGESARLHFGPLSSPERRFVAEQVSLFPPPQITPLRRSPRLSSPRPPSINPQDAYSTEDSDDLERVEEQLVNESDDEGVSGDSGPGTPRPGTPLPDEPSSALADRITRALDNPSPPPSPSAAPRKLNPDFSTSRSEERPSSEIRSFPLNSADLNQPQPSRTQLDDLLSFDSFPGTPAHGKVNTTRDLFRPEPISSSVDDLLSRSPGVSLLDIPSATLSIPPPVLVDSDKVIAEDALMRSPCNPTCEGAEGNVGMNNLMPPRDAGVHETPTPLRRSARARQSVTPQPSAVPNAECALFAPLPKLAVPSPARTRRKKRASVMLPEEIVEDSQSEEDIKMLLPTQKVGGVVAGEGRSPGKAGTSFSRELGSLSPASTNVLTQLIPSTSDGSSRTDTEFSAPRVMLSFSTLAPFQTTLAPRTPSRFISPVRFSSPVRASSPAKFRLQAPDPNDTTNTPARRIPVEEAIAQGHLSPQKAALLGYKADAMPRAPLFSVSTPARRVLIVDSPVASTSEVRTGFCLGSPVRASSKEPKASSQHDVGRGDKQRIVVGSSRPAKVAPATNANLSAPSTQAVKLPFPLVPSVSLSKPEEAEKQVAPKSALKHLTSRIPRMGVKPYARPAEAKIRVQQATVIPTPMRTVDLSKPGTVQTMNDRVTGNDPRRPDLLKRPVSSTIHVKPVDTTSILKRKRGPESSSPTKPRTVMLRKVPQVVITKNPPASSARGGVSSKYNTTPTKSITDNNEPFGELRIRRVVDREPPSSSSESRPPADPSLFTTVAESHSSVSPEGNIQEDAMPKIIDEPPQEPAVDQDPRRSQSPEPLPAGPLPPATLSEGVRRTTRLRRTLQATSDTGIVSDGTTGATQPRRKVSRRTVSRSDDAFAGMSATALKALTTSNTVRNQVYLAAKLETEVIRREGVRPESPLVKVRTISQRQQDEKEKGRKERAARRARRSESDFIGSSDIEGQSDGHSSSVEDQYQGSPLARHRRGAGDEEDYETPDVERRHRLFLQESGEENILDLPKRRVKWDQGLYTTVFLDEVKLGTRQPSKENRSVKGCLALTAKAARLDTLGNLPNADSPLADLVQQNITVKKFVYDNDDDEPVEEVVVVKNTRSKSKKTKS</sequence>